<protein>
    <recommendedName>
        <fullName evidence="6">Chromosome partition protein Smc</fullName>
    </recommendedName>
</protein>
<evidence type="ECO:0000256" key="1">
    <source>
        <dbReference type="ARBA" id="ARBA00022490"/>
    </source>
</evidence>
<accession>A0ABX7S8H3</accession>
<dbReference type="InterPro" id="IPR010935">
    <property type="entry name" value="SMC_hinge"/>
</dbReference>
<feature type="binding site" evidence="6">
    <location>
        <begin position="34"/>
        <end position="41"/>
    </location>
    <ligand>
        <name>ATP</name>
        <dbReference type="ChEBI" id="CHEBI:30616"/>
    </ligand>
</feature>
<evidence type="ECO:0000256" key="3">
    <source>
        <dbReference type="ARBA" id="ARBA00022840"/>
    </source>
</evidence>
<keyword evidence="3 6" id="KW-0067">ATP-binding</keyword>
<dbReference type="EMBL" id="CP071446">
    <property type="protein sequence ID" value="QTA38902.1"/>
    <property type="molecule type" value="Genomic_DNA"/>
</dbReference>
<comment type="similarity">
    <text evidence="6">Belongs to the SMC family.</text>
</comment>
<reference evidence="8 9" key="1">
    <citation type="submission" date="2021-03" db="EMBL/GenBank/DDBJ databases">
        <title>Thermosipho ferrireducens sp.nov., an anaerobic thermophilic iron-reducing bacterium isolated from a deep-sea hydrothermal sulfide deposits.</title>
        <authorList>
            <person name="Zeng X."/>
            <person name="Chen Y."/>
            <person name="Shao Z."/>
        </authorList>
    </citation>
    <scope>NUCLEOTIDE SEQUENCE [LARGE SCALE GENOMIC DNA]</scope>
    <source>
        <strain evidence="8 9">JL129W03</strain>
    </source>
</reference>
<dbReference type="InterPro" id="IPR036277">
    <property type="entry name" value="SMC_hinge_sf"/>
</dbReference>
<evidence type="ECO:0000256" key="5">
    <source>
        <dbReference type="ARBA" id="ARBA00023125"/>
    </source>
</evidence>
<dbReference type="InterPro" id="IPR024704">
    <property type="entry name" value="SMC"/>
</dbReference>
<feature type="domain" description="Guanylate kinase-like" evidence="7">
    <location>
        <begin position="26"/>
        <end position="249"/>
    </location>
</feature>
<comment type="function">
    <text evidence="6">Required for chromosome condensation and partitioning.</text>
</comment>
<dbReference type="Gene3D" id="3.40.50.300">
    <property type="entry name" value="P-loop containing nucleotide triphosphate hydrolases"/>
    <property type="match status" value="2"/>
</dbReference>
<dbReference type="InterPro" id="IPR011890">
    <property type="entry name" value="SMC_prok"/>
</dbReference>
<sequence>MSLKLQEIYLKGFKSFAHPTRIPISPRISVIVGPNGSGKSNIVDALRWVFGEQSMKELRAEERSDVIFSGSEKTRPSQNAFVELTFSLNGEIVRIAREITRNGKSGYFLNGDQVRLKDIKNFINSTEKGMYSIISQGQIDKIVTSSAEDLRKLIEEAAGTAVYRDRKKEALTRLAATEANLERIKDILFEVEKNKKSLYLKAKKAERYKEYSEKLSQVKARYFSGVYTHEKRLLDSLSEQREELKGNLKATLKELAGIESKWSVLREEFNEIDKEMESFTGLLEDHKKRQMQLLELRETFTQKLNRYESNYVEIVTKIDSFKEETRRLKTREEEVLMIEKSLNKEIEEKEKVLLELEEKREALMSNYSQREMELLKKKQEYDGYEKQLHKIQTEKQHLADLQVDLEKRLKMITEQFISKKTRLEDLEDEIEELSKSVSKFDESAKKLLDELNEIKNNMEKLTSERENIKEELEELFHRKREISSEVQILQKQIDDYQGFSHAVKKVFENKEKFEGIVDVVANIIEVEPQYTEAIEALLGGVLQHIVVDTAEHAKKIIEFAKRTKIGRLTLIPLDLIEEPGQNQHFDFTKDTQGVIGMARELIKINRDKKGLEKLPGYLFGGDIVVKDIDTAIFVKKERKIWGRIATLDGEIVSVKGSMTGGKSSSNYSLLSRKQKIQKLEEELNRLLNKEEKLQETFENIKKEIEELRNYSEVVSKELINLNSQSASSKRMLQELVKTRDEILKEVESLEKLKVEYTQKFEGINARYDIIEKSIKEYMGKINSLKSMLDDYSKEILEEKEKLDELNSRITDVKMDLTNLMERRIQYDSEIKRIHLRYKEIETELGELLREKGNVESEMENLKQILQENEKEIEALKRETEELFESMKYRKSGKEQKFQEVKKLEEKMEELRNKVEKVREKLHKIDLKIQEKEIKISGIPEEFRNEIIVKENELDELKTQIEELENKIKYLGSVDLEAEEEYKRVEKEYNDLYLQKEDLESARKKLIDLIEKTDEEARKVFMGTFNVVNGAFKRYVEQLFYGGTGIMRLTDEANVLDSGVEIVITKAGRRAQKLQLLSGGEKALVGLALLMALLEAQPSAFYVLDEVDAPLDEYNAEKFRRLLENSRAQFIIVTHNKIVMEAADVLHGVTMVDGVSTIVPVRMEEVV</sequence>
<keyword evidence="1 6" id="KW-0963">Cytoplasm</keyword>
<dbReference type="PANTHER" id="PTHR43977">
    <property type="entry name" value="STRUCTURAL MAINTENANCE OF CHROMOSOMES PROTEIN 3"/>
    <property type="match status" value="1"/>
</dbReference>
<keyword evidence="4 6" id="KW-0175">Coiled coil</keyword>
<dbReference type="Gene3D" id="1.20.1060.20">
    <property type="match status" value="1"/>
</dbReference>
<comment type="subcellular location">
    <subcellularLocation>
        <location evidence="6">Cytoplasm</location>
    </subcellularLocation>
</comment>
<dbReference type="SMART" id="SM00968">
    <property type="entry name" value="SMC_hinge"/>
    <property type="match status" value="1"/>
</dbReference>
<dbReference type="InterPro" id="IPR008144">
    <property type="entry name" value="Guanylate_kin-like_dom"/>
</dbReference>
<keyword evidence="2 6" id="KW-0547">Nucleotide-binding</keyword>
<dbReference type="PIRSF" id="PIRSF005719">
    <property type="entry name" value="SMC"/>
    <property type="match status" value="1"/>
</dbReference>
<evidence type="ECO:0000313" key="9">
    <source>
        <dbReference type="Proteomes" id="UP000671862"/>
    </source>
</evidence>
<evidence type="ECO:0000256" key="6">
    <source>
        <dbReference type="HAMAP-Rule" id="MF_01894"/>
    </source>
</evidence>
<dbReference type="InterPro" id="IPR027417">
    <property type="entry name" value="P-loop_NTPase"/>
</dbReference>
<dbReference type="PROSITE" id="PS50052">
    <property type="entry name" value="GUANYLATE_KINASE_2"/>
    <property type="match status" value="1"/>
</dbReference>
<name>A0ABX7S8H3_9BACT</name>
<feature type="coiled-coil region" evidence="6">
    <location>
        <begin position="167"/>
        <end position="261"/>
    </location>
</feature>
<feature type="coiled-coil region" evidence="6">
    <location>
        <begin position="669"/>
        <end position="1015"/>
    </location>
</feature>
<feature type="coiled-coil region" evidence="6">
    <location>
        <begin position="304"/>
        <end position="492"/>
    </location>
</feature>
<evidence type="ECO:0000313" key="8">
    <source>
        <dbReference type="EMBL" id="QTA38902.1"/>
    </source>
</evidence>
<dbReference type="SUPFAM" id="SSF58104">
    <property type="entry name" value="Methyl-accepting chemotaxis protein (MCP) signaling domain"/>
    <property type="match status" value="1"/>
</dbReference>
<evidence type="ECO:0000259" key="7">
    <source>
        <dbReference type="PROSITE" id="PS50052"/>
    </source>
</evidence>
<dbReference type="Pfam" id="PF02463">
    <property type="entry name" value="SMC_N"/>
    <property type="match status" value="1"/>
</dbReference>
<gene>
    <name evidence="6 8" type="primary">smc</name>
    <name evidence="8" type="ORF">JYK00_03575</name>
</gene>
<comment type="subunit">
    <text evidence="6">Homodimer.</text>
</comment>
<evidence type="ECO:0000256" key="2">
    <source>
        <dbReference type="ARBA" id="ARBA00022741"/>
    </source>
</evidence>
<dbReference type="Gene3D" id="3.30.70.1620">
    <property type="match status" value="1"/>
</dbReference>
<keyword evidence="5 6" id="KW-0238">DNA-binding</keyword>
<dbReference type="SUPFAM" id="SSF75553">
    <property type="entry name" value="Smc hinge domain"/>
    <property type="match status" value="1"/>
</dbReference>
<organism evidence="8 9">
    <name type="scientific">Thermosipho ferrireducens</name>
    <dbReference type="NCBI Taxonomy" id="2571116"/>
    <lineage>
        <taxon>Bacteria</taxon>
        <taxon>Thermotogati</taxon>
        <taxon>Thermotogota</taxon>
        <taxon>Thermotogae</taxon>
        <taxon>Thermotogales</taxon>
        <taxon>Fervidobacteriaceae</taxon>
        <taxon>Thermosipho</taxon>
    </lineage>
</organism>
<dbReference type="InterPro" id="IPR003395">
    <property type="entry name" value="RecF/RecN/SMC_N"/>
</dbReference>
<comment type="domain">
    <text evidence="6">Contains large globular domains required for ATP hydrolysis at each terminus and a third globular domain forming a flexible hinge near the middle of the molecule. These domains are separated by coiled-coil structures.</text>
</comment>
<keyword evidence="9" id="KW-1185">Reference proteome</keyword>
<dbReference type="Proteomes" id="UP000671862">
    <property type="component" value="Chromosome"/>
</dbReference>
<proteinExistence type="inferred from homology"/>
<dbReference type="SUPFAM" id="SSF52540">
    <property type="entry name" value="P-loop containing nucleoside triphosphate hydrolases"/>
    <property type="match status" value="1"/>
</dbReference>
<dbReference type="Pfam" id="PF06470">
    <property type="entry name" value="SMC_hinge"/>
    <property type="match status" value="1"/>
</dbReference>
<dbReference type="HAMAP" id="MF_01894">
    <property type="entry name" value="Smc_prok"/>
    <property type="match status" value="1"/>
</dbReference>
<evidence type="ECO:0000256" key="4">
    <source>
        <dbReference type="ARBA" id="ARBA00023054"/>
    </source>
</evidence>
<dbReference type="NCBIfam" id="TIGR02168">
    <property type="entry name" value="SMC_prok_B"/>
    <property type="match status" value="1"/>
</dbReference>